<evidence type="ECO:0000256" key="1">
    <source>
        <dbReference type="ARBA" id="ARBA00006484"/>
    </source>
</evidence>
<reference evidence="4 5" key="1">
    <citation type="journal article" date="2014" name="Nature">
        <title>An environmental bacterial taxon with a large and distinct metabolic repertoire.</title>
        <authorList>
            <person name="Wilson M.C."/>
            <person name="Mori T."/>
            <person name="Ruckert C."/>
            <person name="Uria A.R."/>
            <person name="Helf M.J."/>
            <person name="Takada K."/>
            <person name="Gernert C."/>
            <person name="Steffens U.A."/>
            <person name="Heycke N."/>
            <person name="Schmitt S."/>
            <person name="Rinke C."/>
            <person name="Helfrich E.J."/>
            <person name="Brachmann A.O."/>
            <person name="Gurgui C."/>
            <person name="Wakimoto T."/>
            <person name="Kracht M."/>
            <person name="Crusemann M."/>
            <person name="Hentschel U."/>
            <person name="Abe I."/>
            <person name="Matsunaga S."/>
            <person name="Kalinowski J."/>
            <person name="Takeyama H."/>
            <person name="Piel J."/>
        </authorList>
    </citation>
    <scope>NUCLEOTIDE SEQUENCE [LARGE SCALE GENOMIC DNA]</scope>
    <source>
        <strain evidence="5">TSY2</strain>
    </source>
</reference>
<sequence length="208" mass="22142">MSEKKLAGKVALITGAARGLGRGYALRLAGLGADIAVIDRNLHGAEVYEFERQLMTGDTVVDEIEALGRRVMGLEVDLTDRSAAEQAVAGIVDTLGRVDICVCNAGGGTIAFADERDDPEGERVDLNTTGTPADTPQDMLTRVMDTDLMTCMYTCMAVAPYMKHQRSGKIVTVSSTAGLDAGGTYHLRHGQSRDHSLHPDPGPGTWPL</sequence>
<dbReference type="Pfam" id="PF00106">
    <property type="entry name" value="adh_short"/>
    <property type="match status" value="1"/>
</dbReference>
<dbReference type="InterPro" id="IPR036291">
    <property type="entry name" value="NAD(P)-bd_dom_sf"/>
</dbReference>
<dbReference type="PANTHER" id="PTHR24322:SF736">
    <property type="entry name" value="RETINOL DEHYDROGENASE 10"/>
    <property type="match status" value="1"/>
</dbReference>
<dbReference type="HOGENOM" id="CLU_1318972_0_0_7"/>
<evidence type="ECO:0000256" key="3">
    <source>
        <dbReference type="SAM" id="MobiDB-lite"/>
    </source>
</evidence>
<dbReference type="GO" id="GO:0016616">
    <property type="term" value="F:oxidoreductase activity, acting on the CH-OH group of donors, NAD or NADP as acceptor"/>
    <property type="evidence" value="ECO:0007669"/>
    <property type="project" value="TreeGrafter"/>
</dbReference>
<proteinExistence type="inferred from homology"/>
<keyword evidence="5" id="KW-1185">Reference proteome</keyword>
<dbReference type="CDD" id="cd05233">
    <property type="entry name" value="SDR_c"/>
    <property type="match status" value="1"/>
</dbReference>
<dbReference type="AlphaFoldDB" id="W4M163"/>
<name>W4M163_9BACT</name>
<protein>
    <recommendedName>
        <fullName evidence="6">Short-chain dehydrogenase</fullName>
    </recommendedName>
</protein>
<dbReference type="PANTHER" id="PTHR24322">
    <property type="entry name" value="PKSB"/>
    <property type="match status" value="1"/>
</dbReference>
<accession>W4M163</accession>
<evidence type="ECO:0008006" key="6">
    <source>
        <dbReference type="Google" id="ProtNLM"/>
    </source>
</evidence>
<gene>
    <name evidence="4" type="ORF">ETSY2_30825</name>
</gene>
<dbReference type="SUPFAM" id="SSF51735">
    <property type="entry name" value="NAD(P)-binding Rossmann-fold domains"/>
    <property type="match status" value="1"/>
</dbReference>
<evidence type="ECO:0000313" key="4">
    <source>
        <dbReference type="EMBL" id="ETX04084.1"/>
    </source>
</evidence>
<dbReference type="InterPro" id="IPR002347">
    <property type="entry name" value="SDR_fam"/>
</dbReference>
<dbReference type="Gene3D" id="3.40.50.720">
    <property type="entry name" value="NAD(P)-binding Rossmann-like Domain"/>
    <property type="match status" value="1"/>
</dbReference>
<dbReference type="PRINTS" id="PR00081">
    <property type="entry name" value="GDHRDH"/>
</dbReference>
<organism evidence="4 5">
    <name type="scientific">Candidatus Entotheonella gemina</name>
    <dbReference type="NCBI Taxonomy" id="1429439"/>
    <lineage>
        <taxon>Bacteria</taxon>
        <taxon>Pseudomonadati</taxon>
        <taxon>Nitrospinota/Tectimicrobiota group</taxon>
        <taxon>Candidatus Tectimicrobiota</taxon>
        <taxon>Candidatus Entotheonellia</taxon>
        <taxon>Candidatus Entotheonellales</taxon>
        <taxon>Candidatus Entotheonellaceae</taxon>
        <taxon>Candidatus Entotheonella</taxon>
    </lineage>
</organism>
<evidence type="ECO:0000313" key="5">
    <source>
        <dbReference type="Proteomes" id="UP000019140"/>
    </source>
</evidence>
<feature type="region of interest" description="Disordered" evidence="3">
    <location>
        <begin position="183"/>
        <end position="208"/>
    </location>
</feature>
<dbReference type="Proteomes" id="UP000019140">
    <property type="component" value="Unassembled WGS sequence"/>
</dbReference>
<comment type="similarity">
    <text evidence="1">Belongs to the short-chain dehydrogenases/reductases (SDR) family.</text>
</comment>
<evidence type="ECO:0000256" key="2">
    <source>
        <dbReference type="ARBA" id="ARBA00023002"/>
    </source>
</evidence>
<keyword evidence="2" id="KW-0560">Oxidoreductase</keyword>
<comment type="caution">
    <text evidence="4">The sequence shown here is derived from an EMBL/GenBank/DDBJ whole genome shotgun (WGS) entry which is preliminary data.</text>
</comment>
<dbReference type="EMBL" id="AZHX01001311">
    <property type="protein sequence ID" value="ETX04084.1"/>
    <property type="molecule type" value="Genomic_DNA"/>
</dbReference>